<accession>A0A6A7A0A5</accession>
<dbReference type="AlphaFoldDB" id="A0A6A7A0A5"/>
<proteinExistence type="predicted"/>
<dbReference type="EMBL" id="MU006226">
    <property type="protein sequence ID" value="KAF2826516.1"/>
    <property type="molecule type" value="Genomic_DNA"/>
</dbReference>
<name>A0A6A7A0A5_9PLEO</name>
<organism evidence="2 3">
    <name type="scientific">Ophiobolus disseminans</name>
    <dbReference type="NCBI Taxonomy" id="1469910"/>
    <lineage>
        <taxon>Eukaryota</taxon>
        <taxon>Fungi</taxon>
        <taxon>Dikarya</taxon>
        <taxon>Ascomycota</taxon>
        <taxon>Pezizomycotina</taxon>
        <taxon>Dothideomycetes</taxon>
        <taxon>Pleosporomycetidae</taxon>
        <taxon>Pleosporales</taxon>
        <taxon>Pleosporineae</taxon>
        <taxon>Phaeosphaeriaceae</taxon>
        <taxon>Ophiobolus</taxon>
    </lineage>
</organism>
<evidence type="ECO:0000313" key="3">
    <source>
        <dbReference type="Proteomes" id="UP000799424"/>
    </source>
</evidence>
<evidence type="ECO:0000313" key="2">
    <source>
        <dbReference type="EMBL" id="KAF2826516.1"/>
    </source>
</evidence>
<feature type="region of interest" description="Disordered" evidence="1">
    <location>
        <begin position="54"/>
        <end position="89"/>
    </location>
</feature>
<gene>
    <name evidence="2" type="ORF">CC86DRAFT_417742</name>
</gene>
<protein>
    <submittedName>
        <fullName evidence="2">Uncharacterized protein</fullName>
    </submittedName>
</protein>
<sequence length="188" mass="20969">MNRANVVLMRRGWSIADAGLLDGDVGEDVCLPPLGEHGAPPPDTRRVSHGEHALRRHARGEVRQDSSSDKRLPSADWVRQKSMRHSHTAASICNPRIADLRNAPRMATSSLAFGKQLAFCCRLRAWTRRLQRQLSRSHPQRDRRQSVYQSPNGGQSVEGNAVPVPCLRPCANCARTTLQHSVPHRLKP</sequence>
<dbReference type="Proteomes" id="UP000799424">
    <property type="component" value="Unassembled WGS sequence"/>
</dbReference>
<reference evidence="2" key="1">
    <citation type="journal article" date="2020" name="Stud. Mycol.">
        <title>101 Dothideomycetes genomes: a test case for predicting lifestyles and emergence of pathogens.</title>
        <authorList>
            <person name="Haridas S."/>
            <person name="Albert R."/>
            <person name="Binder M."/>
            <person name="Bloem J."/>
            <person name="Labutti K."/>
            <person name="Salamov A."/>
            <person name="Andreopoulos B."/>
            <person name="Baker S."/>
            <person name="Barry K."/>
            <person name="Bills G."/>
            <person name="Bluhm B."/>
            <person name="Cannon C."/>
            <person name="Castanera R."/>
            <person name="Culley D."/>
            <person name="Daum C."/>
            <person name="Ezra D."/>
            <person name="Gonzalez J."/>
            <person name="Henrissat B."/>
            <person name="Kuo A."/>
            <person name="Liang C."/>
            <person name="Lipzen A."/>
            <person name="Lutzoni F."/>
            <person name="Magnuson J."/>
            <person name="Mondo S."/>
            <person name="Nolan M."/>
            <person name="Ohm R."/>
            <person name="Pangilinan J."/>
            <person name="Park H.-J."/>
            <person name="Ramirez L."/>
            <person name="Alfaro M."/>
            <person name="Sun H."/>
            <person name="Tritt A."/>
            <person name="Yoshinaga Y."/>
            <person name="Zwiers L.-H."/>
            <person name="Turgeon B."/>
            <person name="Goodwin S."/>
            <person name="Spatafora J."/>
            <person name="Crous P."/>
            <person name="Grigoriev I."/>
        </authorList>
    </citation>
    <scope>NUCLEOTIDE SEQUENCE</scope>
    <source>
        <strain evidence="2">CBS 113818</strain>
    </source>
</reference>
<feature type="region of interest" description="Disordered" evidence="1">
    <location>
        <begin position="133"/>
        <end position="159"/>
    </location>
</feature>
<feature type="compositionally biased region" description="Polar residues" evidence="1">
    <location>
        <begin position="146"/>
        <end position="158"/>
    </location>
</feature>
<feature type="compositionally biased region" description="Basic and acidic residues" evidence="1">
    <location>
        <begin position="54"/>
        <end position="73"/>
    </location>
</feature>
<keyword evidence="3" id="KW-1185">Reference proteome</keyword>
<evidence type="ECO:0000256" key="1">
    <source>
        <dbReference type="SAM" id="MobiDB-lite"/>
    </source>
</evidence>